<gene>
    <name evidence="2" type="ORF">AVDCRST_MAG31-1518</name>
</gene>
<dbReference type="AlphaFoldDB" id="A0A6J4TDP4"/>
<sequence>CRVEETDRSMPDGLRRSRQDRRREFTSRRALPPFDKLRVSAA</sequence>
<feature type="non-terminal residue" evidence="2">
    <location>
        <position position="42"/>
    </location>
</feature>
<feature type="region of interest" description="Disordered" evidence="1">
    <location>
        <begin position="1"/>
        <end position="42"/>
    </location>
</feature>
<evidence type="ECO:0000256" key="1">
    <source>
        <dbReference type="SAM" id="MobiDB-lite"/>
    </source>
</evidence>
<dbReference type="EMBL" id="CADCWA010000110">
    <property type="protein sequence ID" value="CAA9519958.1"/>
    <property type="molecule type" value="Genomic_DNA"/>
</dbReference>
<name>A0A6J4TDP4_9SPHN</name>
<protein>
    <submittedName>
        <fullName evidence="2">Uncharacterized protein</fullName>
    </submittedName>
</protein>
<organism evidence="2">
    <name type="scientific">uncultured Sphingomonas sp</name>
    <dbReference type="NCBI Taxonomy" id="158754"/>
    <lineage>
        <taxon>Bacteria</taxon>
        <taxon>Pseudomonadati</taxon>
        <taxon>Pseudomonadota</taxon>
        <taxon>Alphaproteobacteria</taxon>
        <taxon>Sphingomonadales</taxon>
        <taxon>Sphingomonadaceae</taxon>
        <taxon>Sphingomonas</taxon>
        <taxon>environmental samples</taxon>
    </lineage>
</organism>
<feature type="compositionally biased region" description="Basic and acidic residues" evidence="1">
    <location>
        <begin position="1"/>
        <end position="27"/>
    </location>
</feature>
<feature type="non-terminal residue" evidence="2">
    <location>
        <position position="1"/>
    </location>
</feature>
<proteinExistence type="predicted"/>
<reference evidence="2" key="1">
    <citation type="submission" date="2020-02" db="EMBL/GenBank/DDBJ databases">
        <authorList>
            <person name="Meier V. D."/>
        </authorList>
    </citation>
    <scope>NUCLEOTIDE SEQUENCE</scope>
    <source>
        <strain evidence="2">AVDCRST_MAG31</strain>
    </source>
</reference>
<accession>A0A6J4TDP4</accession>
<evidence type="ECO:0000313" key="2">
    <source>
        <dbReference type="EMBL" id="CAA9519958.1"/>
    </source>
</evidence>